<keyword evidence="1" id="KW-0694">RNA-binding</keyword>
<evidence type="ECO:0000259" key="2">
    <source>
        <dbReference type="PROSITE" id="PS50102"/>
    </source>
</evidence>
<dbReference type="PANTHER" id="PTHR15241">
    <property type="entry name" value="TRANSFORMER-2-RELATED"/>
    <property type="match status" value="1"/>
</dbReference>
<evidence type="ECO:0000313" key="3">
    <source>
        <dbReference type="EMBL" id="CDY72535.1"/>
    </source>
</evidence>
<dbReference type="GO" id="GO:0003723">
    <property type="term" value="F:RNA binding"/>
    <property type="evidence" value="ECO:0007669"/>
    <property type="project" value="UniProtKB-UniRule"/>
</dbReference>
<dbReference type="SUPFAM" id="SSF54928">
    <property type="entry name" value="RNA-binding domain, RBD"/>
    <property type="match status" value="1"/>
</dbReference>
<dbReference type="SMART" id="SM00360">
    <property type="entry name" value="RRM"/>
    <property type="match status" value="1"/>
</dbReference>
<dbReference type="PANTHER" id="PTHR15241:SF386">
    <property type="entry name" value="RNA-BINDING REGION RNP-1 DOMAIN-CONTAINING PROTEIN-RELATED"/>
    <property type="match status" value="1"/>
</dbReference>
<dbReference type="OMA" id="MTNMAAT"/>
<dbReference type="InterPro" id="IPR035979">
    <property type="entry name" value="RBD_domain_sf"/>
</dbReference>
<dbReference type="FunFam" id="3.30.70.330:FF:000013">
    <property type="entry name" value="CUGBP Elav-like family member 1 isoform 2"/>
    <property type="match status" value="1"/>
</dbReference>
<reference evidence="3" key="2">
    <citation type="submission" date="2014-06" db="EMBL/GenBank/DDBJ databases">
        <authorList>
            <person name="Genoscope - CEA"/>
        </authorList>
    </citation>
    <scope>NUCLEOTIDE SEQUENCE</scope>
</reference>
<dbReference type="Pfam" id="PF00076">
    <property type="entry name" value="RRM_1"/>
    <property type="match status" value="1"/>
</dbReference>
<proteinExistence type="predicted"/>
<dbReference type="InterPro" id="IPR012677">
    <property type="entry name" value="Nucleotide-bd_a/b_plait_sf"/>
</dbReference>
<dbReference type="PaxDb" id="3708-A0A078K1B1"/>
<accession>A0A078K1B1</accession>
<dbReference type="InterPro" id="IPR000504">
    <property type="entry name" value="RRM_dom"/>
</dbReference>
<name>A0A078K1B1_BRANA</name>
<dbReference type="Gene3D" id="3.30.70.330">
    <property type="match status" value="1"/>
</dbReference>
<sequence>MAEENREKNEGGEEEESVKVFVGQIPKHMSESQLLTLFQEFAVVDEVNIIKDKFTRASRGCCFVICPSREEADKLVNACHNKKTLPGVCFFISPSGDLFC</sequence>
<feature type="domain" description="RRM" evidence="2">
    <location>
        <begin position="18"/>
        <end position="97"/>
    </location>
</feature>
<dbReference type="PROSITE" id="PS50102">
    <property type="entry name" value="RRM"/>
    <property type="match status" value="1"/>
</dbReference>
<organism evidence="3">
    <name type="scientific">Brassica napus</name>
    <name type="common">Rape</name>
    <dbReference type="NCBI Taxonomy" id="3708"/>
    <lineage>
        <taxon>Eukaryota</taxon>
        <taxon>Viridiplantae</taxon>
        <taxon>Streptophyta</taxon>
        <taxon>Embryophyta</taxon>
        <taxon>Tracheophyta</taxon>
        <taxon>Spermatophyta</taxon>
        <taxon>Magnoliopsida</taxon>
        <taxon>eudicotyledons</taxon>
        <taxon>Gunneridae</taxon>
        <taxon>Pentapetalae</taxon>
        <taxon>rosids</taxon>
        <taxon>malvids</taxon>
        <taxon>Brassicales</taxon>
        <taxon>Brassicaceae</taxon>
        <taxon>Brassiceae</taxon>
        <taxon>Brassica</taxon>
    </lineage>
</organism>
<dbReference type="Gramene" id="CDY72535">
    <property type="protein sequence ID" value="CDY72535"/>
    <property type="gene ID" value="GSBRNA2T00030428001"/>
</dbReference>
<protein>
    <submittedName>
        <fullName evidence="3">BnaCnng78180D protein</fullName>
    </submittedName>
</protein>
<dbReference type="EMBL" id="LK051652">
    <property type="protein sequence ID" value="CDY72535.1"/>
    <property type="molecule type" value="Genomic_DNA"/>
</dbReference>
<dbReference type="STRING" id="3708.A0A078K1B1"/>
<reference evidence="3" key="1">
    <citation type="journal article" date="2014" name="Science">
        <title>Plant genetics. Early allopolyploid evolution in the post-Neolithic Brassica napus oilseed genome.</title>
        <authorList>
            <person name="Chalhoub B."/>
            <person name="Denoeud F."/>
            <person name="Liu S."/>
            <person name="Parkin I.A."/>
            <person name="Tang H."/>
            <person name="Wang X."/>
            <person name="Chiquet J."/>
            <person name="Belcram H."/>
            <person name="Tong C."/>
            <person name="Samans B."/>
            <person name="Correa M."/>
            <person name="Da Silva C."/>
            <person name="Just J."/>
            <person name="Falentin C."/>
            <person name="Koh C.S."/>
            <person name="Le Clainche I."/>
            <person name="Bernard M."/>
            <person name="Bento P."/>
            <person name="Noel B."/>
            <person name="Labadie K."/>
            <person name="Alberti A."/>
            <person name="Charles M."/>
            <person name="Arnaud D."/>
            <person name="Guo H."/>
            <person name="Daviaud C."/>
            <person name="Alamery S."/>
            <person name="Jabbari K."/>
            <person name="Zhao M."/>
            <person name="Edger P.P."/>
            <person name="Chelaifa H."/>
            <person name="Tack D."/>
            <person name="Lassalle G."/>
            <person name="Mestiri I."/>
            <person name="Schnel N."/>
            <person name="Le Paslier M.C."/>
            <person name="Fan G."/>
            <person name="Renault V."/>
            <person name="Bayer P.E."/>
            <person name="Golicz A.A."/>
            <person name="Manoli S."/>
            <person name="Lee T.H."/>
            <person name="Thi V.H."/>
            <person name="Chalabi S."/>
            <person name="Hu Q."/>
            <person name="Fan C."/>
            <person name="Tollenaere R."/>
            <person name="Lu Y."/>
            <person name="Battail C."/>
            <person name="Shen J."/>
            <person name="Sidebottom C.H."/>
            <person name="Wang X."/>
            <person name="Canaguier A."/>
            <person name="Chauveau A."/>
            <person name="Berard A."/>
            <person name="Deniot G."/>
            <person name="Guan M."/>
            <person name="Liu Z."/>
            <person name="Sun F."/>
            <person name="Lim Y.P."/>
            <person name="Lyons E."/>
            <person name="Town C.D."/>
            <person name="Bancroft I."/>
            <person name="Wang X."/>
            <person name="Meng J."/>
            <person name="Ma J."/>
            <person name="Pires J.C."/>
            <person name="King G.J."/>
            <person name="Brunel D."/>
            <person name="Delourme R."/>
            <person name="Renard M."/>
            <person name="Aury J.M."/>
            <person name="Adams K.L."/>
            <person name="Batley J."/>
            <person name="Snowdon R.J."/>
            <person name="Tost J."/>
            <person name="Edwards D."/>
            <person name="Zhou Y."/>
            <person name="Hua W."/>
            <person name="Sharpe A.G."/>
            <person name="Paterson A.H."/>
            <person name="Guan C."/>
            <person name="Wincker P."/>
        </authorList>
    </citation>
    <scope>NUCLEOTIDE SEQUENCE [LARGE SCALE GENOMIC DNA]</scope>
</reference>
<evidence type="ECO:0000256" key="1">
    <source>
        <dbReference type="PROSITE-ProRule" id="PRU00176"/>
    </source>
</evidence>
<dbReference type="AlphaFoldDB" id="A0A078K1B1"/>
<gene>
    <name evidence="3" type="primary">BnaCnng78180D</name>
    <name evidence="3" type="ORF">GSBRNA2T00030428001</name>
</gene>